<proteinExistence type="predicted"/>
<reference evidence="1" key="1">
    <citation type="journal article" date="2019" name="Environ. Microbiol.">
        <title>Fungal ecological strategies reflected in gene transcription - a case study of two litter decomposers.</title>
        <authorList>
            <person name="Barbi F."/>
            <person name="Kohler A."/>
            <person name="Barry K."/>
            <person name="Baskaran P."/>
            <person name="Daum C."/>
            <person name="Fauchery L."/>
            <person name="Ihrmark K."/>
            <person name="Kuo A."/>
            <person name="LaButti K."/>
            <person name="Lipzen A."/>
            <person name="Morin E."/>
            <person name="Grigoriev I.V."/>
            <person name="Henrissat B."/>
            <person name="Lindahl B."/>
            <person name="Martin F."/>
        </authorList>
    </citation>
    <scope>NUCLEOTIDE SEQUENCE</scope>
    <source>
        <strain evidence="1">JB14</strain>
    </source>
</reference>
<gene>
    <name evidence="1" type="ORF">BT96DRAFT_578620</name>
</gene>
<dbReference type="Proteomes" id="UP000799118">
    <property type="component" value="Unassembled WGS sequence"/>
</dbReference>
<dbReference type="AlphaFoldDB" id="A0A6A4GJN5"/>
<dbReference type="EMBL" id="ML769975">
    <property type="protein sequence ID" value="KAE9385524.1"/>
    <property type="molecule type" value="Genomic_DNA"/>
</dbReference>
<sequence length="65" mass="7409">MFCGRVEDVAIRDSLSRNQRECCRGVWFAGEPRLSSRVERDASRVNQDGRRCLQAPGPRVRGCWG</sequence>
<organism evidence="1 2">
    <name type="scientific">Gymnopus androsaceus JB14</name>
    <dbReference type="NCBI Taxonomy" id="1447944"/>
    <lineage>
        <taxon>Eukaryota</taxon>
        <taxon>Fungi</taxon>
        <taxon>Dikarya</taxon>
        <taxon>Basidiomycota</taxon>
        <taxon>Agaricomycotina</taxon>
        <taxon>Agaricomycetes</taxon>
        <taxon>Agaricomycetidae</taxon>
        <taxon>Agaricales</taxon>
        <taxon>Marasmiineae</taxon>
        <taxon>Omphalotaceae</taxon>
        <taxon>Gymnopus</taxon>
    </lineage>
</organism>
<accession>A0A6A4GJN5</accession>
<evidence type="ECO:0000313" key="2">
    <source>
        <dbReference type="Proteomes" id="UP000799118"/>
    </source>
</evidence>
<name>A0A6A4GJN5_9AGAR</name>
<evidence type="ECO:0000313" key="1">
    <source>
        <dbReference type="EMBL" id="KAE9385524.1"/>
    </source>
</evidence>
<keyword evidence="2" id="KW-1185">Reference proteome</keyword>
<protein>
    <submittedName>
        <fullName evidence="1">Uncharacterized protein</fullName>
    </submittedName>
</protein>